<proteinExistence type="predicted"/>
<keyword evidence="2" id="KW-1185">Reference proteome</keyword>
<gene>
    <name evidence="1" type="ORF">ACFFMS_31365</name>
</gene>
<reference evidence="1 2" key="1">
    <citation type="submission" date="2024-09" db="EMBL/GenBank/DDBJ databases">
        <authorList>
            <person name="Sun Q."/>
            <person name="Mori K."/>
        </authorList>
    </citation>
    <scope>NUCLEOTIDE SEQUENCE [LARGE SCALE GENOMIC DNA]</scope>
    <source>
        <strain evidence="1 2">JCM 11201</strain>
    </source>
</reference>
<dbReference type="Proteomes" id="UP001589609">
    <property type="component" value="Unassembled WGS sequence"/>
</dbReference>
<name>A0ABV5WQX4_9BACI</name>
<accession>A0ABV5WQX4</accession>
<comment type="caution">
    <text evidence="1">The sequence shown here is derived from an EMBL/GenBank/DDBJ whole genome shotgun (WGS) entry which is preliminary data.</text>
</comment>
<evidence type="ECO:0000313" key="1">
    <source>
        <dbReference type="EMBL" id="MFB9762725.1"/>
    </source>
</evidence>
<dbReference type="EMBL" id="JBHMAF010000200">
    <property type="protein sequence ID" value="MFB9762725.1"/>
    <property type="molecule type" value="Genomic_DNA"/>
</dbReference>
<sequence length="49" mass="5788">MEWEALQGKYFVSKAKRVELYGEELSRLKENDTFDDMLASFDEVIVELN</sequence>
<protein>
    <submittedName>
        <fullName evidence="1">Uncharacterized protein</fullName>
    </submittedName>
</protein>
<evidence type="ECO:0000313" key="2">
    <source>
        <dbReference type="Proteomes" id="UP001589609"/>
    </source>
</evidence>
<organism evidence="1 2">
    <name type="scientific">Ectobacillus funiculus</name>
    <dbReference type="NCBI Taxonomy" id="137993"/>
    <lineage>
        <taxon>Bacteria</taxon>
        <taxon>Bacillati</taxon>
        <taxon>Bacillota</taxon>
        <taxon>Bacilli</taxon>
        <taxon>Bacillales</taxon>
        <taxon>Bacillaceae</taxon>
        <taxon>Ectobacillus</taxon>
    </lineage>
</organism>